<evidence type="ECO:0000256" key="2">
    <source>
        <dbReference type="ARBA" id="ARBA00009810"/>
    </source>
</evidence>
<dbReference type="RefSeq" id="WP_148816577.1">
    <property type="nucleotide sequence ID" value="NZ_CP043046.1"/>
</dbReference>
<dbReference type="InterPro" id="IPR037066">
    <property type="entry name" value="Plug_dom_sf"/>
</dbReference>
<evidence type="ECO:0000256" key="14">
    <source>
        <dbReference type="RuleBase" id="RU003357"/>
    </source>
</evidence>
<evidence type="ECO:0000256" key="7">
    <source>
        <dbReference type="ARBA" id="ARBA00023065"/>
    </source>
</evidence>
<evidence type="ECO:0000259" key="17">
    <source>
        <dbReference type="Pfam" id="PF07715"/>
    </source>
</evidence>
<comment type="similarity">
    <text evidence="2 12 14">Belongs to the TonB-dependent receptor family.</text>
</comment>
<evidence type="ECO:0000256" key="15">
    <source>
        <dbReference type="SAM" id="SignalP"/>
    </source>
</evidence>
<evidence type="ECO:0000313" key="19">
    <source>
        <dbReference type="Proteomes" id="UP000325161"/>
    </source>
</evidence>
<dbReference type="InterPro" id="IPR036942">
    <property type="entry name" value="Beta-barrel_TonB_sf"/>
</dbReference>
<keyword evidence="3 12" id="KW-0813">Transport</keyword>
<dbReference type="Pfam" id="PF07715">
    <property type="entry name" value="Plug"/>
    <property type="match status" value="1"/>
</dbReference>
<keyword evidence="4 12" id="KW-1134">Transmembrane beta strand</keyword>
<keyword evidence="10 18" id="KW-0675">Receptor</keyword>
<feature type="chain" id="PRO_5022682410" evidence="15">
    <location>
        <begin position="31"/>
        <end position="658"/>
    </location>
</feature>
<dbReference type="PROSITE" id="PS52016">
    <property type="entry name" value="TONB_DEPENDENT_REC_3"/>
    <property type="match status" value="1"/>
</dbReference>
<dbReference type="PANTHER" id="PTHR30069:SF53">
    <property type="entry name" value="COLICIN I RECEPTOR-RELATED"/>
    <property type="match status" value="1"/>
</dbReference>
<feature type="short sequence motif" description="TonB C-terminal box" evidence="13">
    <location>
        <begin position="641"/>
        <end position="658"/>
    </location>
</feature>
<evidence type="ECO:0000256" key="11">
    <source>
        <dbReference type="ARBA" id="ARBA00023237"/>
    </source>
</evidence>
<keyword evidence="11 12" id="KW-0998">Cell outer membrane</keyword>
<keyword evidence="7" id="KW-0406">Ion transport</keyword>
<evidence type="ECO:0000313" key="18">
    <source>
        <dbReference type="EMBL" id="QEI07530.1"/>
    </source>
</evidence>
<evidence type="ECO:0000256" key="8">
    <source>
        <dbReference type="ARBA" id="ARBA00023077"/>
    </source>
</evidence>
<proteinExistence type="inferred from homology"/>
<dbReference type="InterPro" id="IPR012910">
    <property type="entry name" value="Plug_dom"/>
</dbReference>
<dbReference type="OrthoDB" id="183532at2"/>
<dbReference type="CDD" id="cd01347">
    <property type="entry name" value="ligand_gated_channel"/>
    <property type="match status" value="1"/>
</dbReference>
<dbReference type="GO" id="GO:0009279">
    <property type="term" value="C:cell outer membrane"/>
    <property type="evidence" value="ECO:0007669"/>
    <property type="project" value="UniProtKB-SubCell"/>
</dbReference>
<dbReference type="GO" id="GO:0044718">
    <property type="term" value="P:siderophore transmembrane transport"/>
    <property type="evidence" value="ECO:0007669"/>
    <property type="project" value="TreeGrafter"/>
</dbReference>
<keyword evidence="5 12" id="KW-0812">Transmembrane</keyword>
<dbReference type="Gene3D" id="2.170.130.10">
    <property type="entry name" value="TonB-dependent receptor, plug domain"/>
    <property type="match status" value="1"/>
</dbReference>
<accession>A0A5C0B2V3</accession>
<protein>
    <submittedName>
        <fullName evidence="18">TonB-dependent receptor</fullName>
    </submittedName>
</protein>
<dbReference type="Pfam" id="PF00593">
    <property type="entry name" value="TonB_dep_Rec_b-barrel"/>
    <property type="match status" value="1"/>
</dbReference>
<evidence type="ECO:0000256" key="9">
    <source>
        <dbReference type="ARBA" id="ARBA00023136"/>
    </source>
</evidence>
<dbReference type="PROSITE" id="PS01156">
    <property type="entry name" value="TONB_DEPENDENT_REC_2"/>
    <property type="match status" value="1"/>
</dbReference>
<reference evidence="18 19" key="1">
    <citation type="submission" date="2019-08" db="EMBL/GenBank/DDBJ databases">
        <title>Amphibian skin-associated Pigmentiphaga: genome sequence and occurrence across geography and hosts.</title>
        <authorList>
            <person name="Bletz M.C."/>
            <person name="Bunk B."/>
            <person name="Sproeer C."/>
            <person name="Biwer P."/>
            <person name="Reiter S."/>
            <person name="Rabemananjara F.C.E."/>
            <person name="Schulz S."/>
            <person name="Overmann J."/>
            <person name="Vences M."/>
        </authorList>
    </citation>
    <scope>NUCLEOTIDE SEQUENCE [LARGE SCALE GENOMIC DNA]</scope>
    <source>
        <strain evidence="18 19">Mada1488</strain>
    </source>
</reference>
<dbReference type="PANTHER" id="PTHR30069">
    <property type="entry name" value="TONB-DEPENDENT OUTER MEMBRANE RECEPTOR"/>
    <property type="match status" value="1"/>
</dbReference>
<feature type="domain" description="TonB-dependent receptor-like beta-barrel" evidence="16">
    <location>
        <begin position="265"/>
        <end position="631"/>
    </location>
</feature>
<dbReference type="AlphaFoldDB" id="A0A5C0B2V3"/>
<feature type="domain" description="TonB-dependent receptor plug" evidence="17">
    <location>
        <begin position="54"/>
        <end position="162"/>
    </location>
</feature>
<dbReference type="SUPFAM" id="SSF56935">
    <property type="entry name" value="Porins"/>
    <property type="match status" value="1"/>
</dbReference>
<dbReference type="Gene3D" id="2.40.170.20">
    <property type="entry name" value="TonB-dependent receptor, beta-barrel domain"/>
    <property type="match status" value="1"/>
</dbReference>
<dbReference type="InterPro" id="IPR000531">
    <property type="entry name" value="Beta-barrel_TonB"/>
</dbReference>
<dbReference type="InterPro" id="IPR010917">
    <property type="entry name" value="TonB_rcpt_CS"/>
</dbReference>
<dbReference type="GO" id="GO:0015344">
    <property type="term" value="F:siderophore uptake transmembrane transporter activity"/>
    <property type="evidence" value="ECO:0007669"/>
    <property type="project" value="TreeGrafter"/>
</dbReference>
<evidence type="ECO:0000256" key="4">
    <source>
        <dbReference type="ARBA" id="ARBA00022452"/>
    </source>
</evidence>
<name>A0A5C0B2V3_9BURK</name>
<evidence type="ECO:0000256" key="1">
    <source>
        <dbReference type="ARBA" id="ARBA00004571"/>
    </source>
</evidence>
<evidence type="ECO:0000256" key="6">
    <source>
        <dbReference type="ARBA" id="ARBA00022729"/>
    </source>
</evidence>
<evidence type="ECO:0000256" key="5">
    <source>
        <dbReference type="ARBA" id="ARBA00022692"/>
    </source>
</evidence>
<evidence type="ECO:0000256" key="10">
    <source>
        <dbReference type="ARBA" id="ARBA00023170"/>
    </source>
</evidence>
<keyword evidence="19" id="KW-1185">Reference proteome</keyword>
<dbReference type="EMBL" id="CP043046">
    <property type="protein sequence ID" value="QEI07530.1"/>
    <property type="molecule type" value="Genomic_DNA"/>
</dbReference>
<evidence type="ECO:0000259" key="16">
    <source>
        <dbReference type="Pfam" id="PF00593"/>
    </source>
</evidence>
<organism evidence="18 19">
    <name type="scientific">Pigmentiphaga aceris</name>
    <dbReference type="NCBI Taxonomy" id="1940612"/>
    <lineage>
        <taxon>Bacteria</taxon>
        <taxon>Pseudomonadati</taxon>
        <taxon>Pseudomonadota</taxon>
        <taxon>Betaproteobacteria</taxon>
        <taxon>Burkholderiales</taxon>
        <taxon>Alcaligenaceae</taxon>
        <taxon>Pigmentiphaga</taxon>
    </lineage>
</organism>
<keyword evidence="6 15" id="KW-0732">Signal</keyword>
<feature type="signal peptide" evidence="15">
    <location>
        <begin position="1"/>
        <end position="30"/>
    </location>
</feature>
<keyword evidence="8 14" id="KW-0798">TonB box</keyword>
<dbReference type="Proteomes" id="UP000325161">
    <property type="component" value="Chromosome"/>
</dbReference>
<sequence>MPFPFQGRQCAVWTSLALATWTAGVLPAQAQNATGVSALDEVVVTASGFEQLIEEAPASISIIKGDDLRKRATRDLTDALRDVEGVTVSGTANESDISIRGLPGEYTLILVDGKRQSTRDARVNGNRGYEQSFIPPAEAIERIEVVRGPMSSLYGSDAMGGVVNIITKKVANKWGGSVSLDSTLQTHSDSGNSWQGQFYLNGPIKEDVVGLQMWGRQMVREADDKDLSGGFSKARHRDLTARLSITPTQFQDILLEAGATRLENGSEFTSVAATTLQQNNRDHWSISHIGRWGWATSKVSLAREKAWRIGFQPPREPQIENTVLDATLTAPIGNHIVSTGLQWNDASLTDFNPGLRDNRNYQFGVVQKAVFVEDEWALSERFSLTGGLRLDDHEHYGKHFNPRLYGVWRATDNWTVKGGVSRGFKAPELRAIVPGYAYLRGRDRFVMLGNPDLKPETSTTTEIGTTWSNRSNLTASATLFRTNFKDKLSTLTTTNRWVENPAIIVMDRINIDRAVINGAEFSTVWNVSRTVDVKANYTYTDSEQRSGTYQGFALARTPKHMFNLRGEWRATGQTTLWSALSFRGKEIEAGGANGREIAPGVREYPNYITADIGASFAATKDLTLNAAVYNVGDKRLNEAAYNTVNYGRRLWLSANLRF</sequence>
<dbReference type="KEGG" id="pacr:FXN63_18065"/>
<evidence type="ECO:0000256" key="12">
    <source>
        <dbReference type="PROSITE-ProRule" id="PRU01360"/>
    </source>
</evidence>
<dbReference type="InterPro" id="IPR039426">
    <property type="entry name" value="TonB-dep_rcpt-like"/>
</dbReference>
<gene>
    <name evidence="18" type="ORF">FXN63_18065</name>
</gene>
<evidence type="ECO:0000256" key="3">
    <source>
        <dbReference type="ARBA" id="ARBA00022448"/>
    </source>
</evidence>
<keyword evidence="9 12" id="KW-0472">Membrane</keyword>
<comment type="subcellular location">
    <subcellularLocation>
        <location evidence="1 12">Cell outer membrane</location>
        <topology evidence="1 12">Multi-pass membrane protein</topology>
    </subcellularLocation>
</comment>
<evidence type="ECO:0000256" key="13">
    <source>
        <dbReference type="PROSITE-ProRule" id="PRU10144"/>
    </source>
</evidence>